<evidence type="ECO:0000256" key="2">
    <source>
        <dbReference type="ARBA" id="ARBA00022448"/>
    </source>
</evidence>
<accession>A0A8J8MSV0</accession>
<dbReference type="KEGG" id="fap:GR316_04700"/>
<dbReference type="FunFam" id="3.30.1360.200:FF:000002">
    <property type="entry name" value="Preprotein translocase subunit SecD"/>
    <property type="match status" value="1"/>
</dbReference>
<dbReference type="InterPro" id="IPR048631">
    <property type="entry name" value="SecD_1st"/>
</dbReference>
<evidence type="ECO:0000259" key="12">
    <source>
        <dbReference type="Pfam" id="PF21760"/>
    </source>
</evidence>
<comment type="function">
    <text evidence="10">Part of the Sec protein translocase complex. Interacts with the SecYEG preprotein conducting channel. SecDF uses the proton motive force (PMF) to complete protein translocation after the ATP-dependent function of SecA.</text>
</comment>
<evidence type="ECO:0000313" key="14">
    <source>
        <dbReference type="EMBL" id="QUS35628.1"/>
    </source>
</evidence>
<evidence type="ECO:0000256" key="3">
    <source>
        <dbReference type="ARBA" id="ARBA00022475"/>
    </source>
</evidence>
<dbReference type="SUPFAM" id="SSF82866">
    <property type="entry name" value="Multidrug efflux transporter AcrB transmembrane domain"/>
    <property type="match status" value="1"/>
</dbReference>
<feature type="domain" description="Protein export membrane protein SecD/SecF C-terminal" evidence="11">
    <location>
        <begin position="377"/>
        <end position="545"/>
    </location>
</feature>
<comment type="subunit">
    <text evidence="10">Forms a complex with SecF. Part of the essential Sec protein translocation apparatus which comprises SecA, SecYEG and auxiliary proteins SecDF-YajC and YidC.</text>
</comment>
<feature type="transmembrane region" description="Helical" evidence="10">
    <location>
        <begin position="396"/>
        <end position="415"/>
    </location>
</feature>
<dbReference type="InterPro" id="IPR005791">
    <property type="entry name" value="SecD"/>
</dbReference>
<keyword evidence="9 10" id="KW-0472">Membrane</keyword>
<feature type="transmembrane region" description="Helical" evidence="10">
    <location>
        <begin position="517"/>
        <end position="541"/>
    </location>
</feature>
<dbReference type="NCBIfam" id="TIGR01129">
    <property type="entry name" value="secD"/>
    <property type="match status" value="1"/>
</dbReference>
<keyword evidence="8 10" id="KW-0811">Translocation</keyword>
<evidence type="ECO:0000259" key="13">
    <source>
        <dbReference type="Pfam" id="PF22599"/>
    </source>
</evidence>
<dbReference type="PANTHER" id="PTHR30081:SF1">
    <property type="entry name" value="PROTEIN TRANSLOCASE SUBUNIT SECD"/>
    <property type="match status" value="1"/>
</dbReference>
<dbReference type="Gene3D" id="3.30.1360.200">
    <property type="match status" value="1"/>
</dbReference>
<evidence type="ECO:0000256" key="6">
    <source>
        <dbReference type="ARBA" id="ARBA00022927"/>
    </source>
</evidence>
<dbReference type="GO" id="GO:0005886">
    <property type="term" value="C:plasma membrane"/>
    <property type="evidence" value="ECO:0007669"/>
    <property type="project" value="UniProtKB-SubCell"/>
</dbReference>
<evidence type="ECO:0000256" key="1">
    <source>
        <dbReference type="ARBA" id="ARBA00004651"/>
    </source>
</evidence>
<sequence length="555" mass="59433">MLQIPLWKRIVIWGICALAVLFAIPNAFYGRVETHNDAAAAVEAQGGTATPDQQAAMDAWPDWMPASLMNLGLDLRGGAHLLAEVRLSDVYADRIDALWPEMRDALRDARSEVGSIRRTASDPGVLRIQMSDVAGADRALQIARGLAQPVQSLTATGQNDIDVQLDGDTLVIQLSEAERSATDLRTMQQSLEIIRRRIDEVGTREPTIQRQGDDRILIEVPGIGSAEELKELIGTTAQLTFNTVVNRTTDANTPVDAGQELLPSEDEQGVYYVVQSTPVVSGEALVDAQPAFDQNNRPAVNFRFNGAGGRVFGDYTAQNIGRPFAIVLDDQVISAPVINSAIPGGSGIITGNFTVEQSTQLAVLLRAGALPAGMDFLEERTIGPELGQDSIDAGRLASVVAMIAVVVFMVASYGWFGMMANVALAVNVIAIFAILSLIGATLTLPGIAGIVLTMGMAVDANVLIYERVREELRAGRNAVRALDEGFQKALSAIVDANITTLLTAVIMFAIGTGSVRGFAVTLGIGIITSMFTSVFVTRSLIATWYAWRRPKTITV</sequence>
<dbReference type="RefSeq" id="WP_211784875.1">
    <property type="nucleotide sequence ID" value="NZ_CP047289.1"/>
</dbReference>
<dbReference type="PANTHER" id="PTHR30081">
    <property type="entry name" value="PROTEIN-EXPORT MEMBRANE PROTEIN SEC"/>
    <property type="match status" value="1"/>
</dbReference>
<feature type="domain" description="SecDF P1 head subdomain" evidence="13">
    <location>
        <begin position="260"/>
        <end position="372"/>
    </location>
</feature>
<protein>
    <recommendedName>
        <fullName evidence="10">Protein translocase subunit SecD</fullName>
    </recommendedName>
</protein>
<dbReference type="FunFam" id="1.20.1640.10:FF:000004">
    <property type="entry name" value="Protein translocase subunit SecD"/>
    <property type="match status" value="1"/>
</dbReference>
<gene>
    <name evidence="10 14" type="primary">secD</name>
    <name evidence="14" type="ORF">GR316_04700</name>
</gene>
<feature type="transmembrane region" description="Helical" evidence="10">
    <location>
        <begin position="422"/>
        <end position="441"/>
    </location>
</feature>
<evidence type="ECO:0000256" key="9">
    <source>
        <dbReference type="ARBA" id="ARBA00023136"/>
    </source>
</evidence>
<evidence type="ECO:0000256" key="7">
    <source>
        <dbReference type="ARBA" id="ARBA00022989"/>
    </source>
</evidence>
<comment type="subcellular location">
    <subcellularLocation>
        <location evidence="1 10">Cell membrane</location>
        <topology evidence="1 10">Multi-pass membrane protein</topology>
    </subcellularLocation>
</comment>
<evidence type="ECO:0000256" key="5">
    <source>
        <dbReference type="ARBA" id="ARBA00022692"/>
    </source>
</evidence>
<dbReference type="InterPro" id="IPR001036">
    <property type="entry name" value="Acrflvin-R"/>
</dbReference>
<dbReference type="Gene3D" id="3.30.70.3400">
    <property type="match status" value="1"/>
</dbReference>
<evidence type="ECO:0000256" key="8">
    <source>
        <dbReference type="ARBA" id="ARBA00023010"/>
    </source>
</evidence>
<keyword evidence="5 10" id="KW-0812">Transmembrane</keyword>
<dbReference type="InterPro" id="IPR022813">
    <property type="entry name" value="SecD/SecF_arch_bac"/>
</dbReference>
<organism evidence="14 15">
    <name type="scientific">Falsirhodobacter algicola</name>
    <dbReference type="NCBI Taxonomy" id="2692330"/>
    <lineage>
        <taxon>Bacteria</taxon>
        <taxon>Pseudomonadati</taxon>
        <taxon>Pseudomonadota</taxon>
        <taxon>Alphaproteobacteria</taxon>
        <taxon>Rhodobacterales</taxon>
        <taxon>Paracoccaceae</taxon>
        <taxon>Falsirhodobacter</taxon>
    </lineage>
</organism>
<dbReference type="Pfam" id="PF02355">
    <property type="entry name" value="SecD_SecF_C"/>
    <property type="match status" value="1"/>
</dbReference>
<dbReference type="Pfam" id="PF21760">
    <property type="entry name" value="SecD_1st"/>
    <property type="match status" value="1"/>
</dbReference>
<evidence type="ECO:0000313" key="15">
    <source>
        <dbReference type="Proteomes" id="UP000679284"/>
    </source>
</evidence>
<dbReference type="GO" id="GO:0043952">
    <property type="term" value="P:protein transport by the Sec complex"/>
    <property type="evidence" value="ECO:0007669"/>
    <property type="project" value="UniProtKB-UniRule"/>
</dbReference>
<keyword evidence="7 10" id="KW-1133">Transmembrane helix</keyword>
<evidence type="ECO:0000256" key="10">
    <source>
        <dbReference type="HAMAP-Rule" id="MF_01463"/>
    </source>
</evidence>
<dbReference type="GO" id="GO:0015450">
    <property type="term" value="F:protein-transporting ATPase activity"/>
    <property type="evidence" value="ECO:0007669"/>
    <property type="project" value="InterPro"/>
</dbReference>
<dbReference type="NCBIfam" id="TIGR00916">
    <property type="entry name" value="2A0604s01"/>
    <property type="match status" value="1"/>
</dbReference>
<evidence type="ECO:0000259" key="11">
    <source>
        <dbReference type="Pfam" id="PF02355"/>
    </source>
</evidence>
<evidence type="ECO:0000256" key="4">
    <source>
        <dbReference type="ARBA" id="ARBA00022519"/>
    </source>
</evidence>
<keyword evidence="15" id="KW-1185">Reference proteome</keyword>
<name>A0A8J8MSV0_9RHOB</name>
<feature type="transmembrane region" description="Helical" evidence="10">
    <location>
        <begin position="489"/>
        <end position="511"/>
    </location>
</feature>
<dbReference type="GO" id="GO:0065002">
    <property type="term" value="P:intracellular protein transmembrane transport"/>
    <property type="evidence" value="ECO:0007669"/>
    <property type="project" value="UniProtKB-UniRule"/>
</dbReference>
<dbReference type="Pfam" id="PF22599">
    <property type="entry name" value="SecDF_P1_head"/>
    <property type="match status" value="1"/>
</dbReference>
<dbReference type="InterPro" id="IPR054384">
    <property type="entry name" value="SecDF_P1_head"/>
</dbReference>
<feature type="domain" description="Protein translocase subunit SecDF P1" evidence="12">
    <location>
        <begin position="187"/>
        <end position="244"/>
    </location>
</feature>
<dbReference type="EMBL" id="CP047289">
    <property type="protein sequence ID" value="QUS35628.1"/>
    <property type="molecule type" value="Genomic_DNA"/>
</dbReference>
<keyword evidence="4" id="KW-0997">Cell inner membrane</keyword>
<keyword evidence="2 10" id="KW-0813">Transport</keyword>
<reference evidence="14" key="1">
    <citation type="submission" date="2020-01" db="EMBL/GenBank/DDBJ databases">
        <authorList>
            <person name="Yang Y."/>
            <person name="Kwon Y.M."/>
        </authorList>
    </citation>
    <scope>NUCLEOTIDE SEQUENCE</scope>
    <source>
        <strain evidence="14">PG104</strain>
    </source>
</reference>
<dbReference type="Proteomes" id="UP000679284">
    <property type="component" value="Chromosome"/>
</dbReference>
<comment type="caution">
    <text evidence="10">Lacks conserved residue(s) required for the propagation of feature annotation.</text>
</comment>
<proteinExistence type="inferred from homology"/>
<dbReference type="InterPro" id="IPR055344">
    <property type="entry name" value="SecD_SecF_C_bact"/>
</dbReference>
<keyword evidence="3 10" id="KW-1003">Cell membrane</keyword>
<comment type="similarity">
    <text evidence="10">Belongs to the SecD/SecF family. SecD subfamily.</text>
</comment>
<dbReference type="AlphaFoldDB" id="A0A8J8MSV0"/>
<dbReference type="InterPro" id="IPR048634">
    <property type="entry name" value="SecD_SecF_C"/>
</dbReference>
<dbReference type="Gene3D" id="1.20.1640.10">
    <property type="entry name" value="Multidrug efflux transporter AcrB transmembrane domain"/>
    <property type="match status" value="1"/>
</dbReference>
<dbReference type="PRINTS" id="PR00702">
    <property type="entry name" value="ACRIFLAVINRP"/>
</dbReference>
<dbReference type="HAMAP" id="MF_01463_B">
    <property type="entry name" value="SecD_B"/>
    <property type="match status" value="1"/>
</dbReference>
<dbReference type="GO" id="GO:0006605">
    <property type="term" value="P:protein targeting"/>
    <property type="evidence" value="ECO:0007669"/>
    <property type="project" value="UniProtKB-UniRule"/>
</dbReference>
<keyword evidence="6 10" id="KW-0653">Protein transport</keyword>